<evidence type="ECO:0000313" key="10">
    <source>
        <dbReference type="Proteomes" id="UP000198784"/>
    </source>
</evidence>
<comment type="similarity">
    <text evidence="2">Belongs to the outer membrane factor (OMF) (TC 1.B.17) family.</text>
</comment>
<dbReference type="NCBIfam" id="TIGR01844">
    <property type="entry name" value="type_I_sec_TolC"/>
    <property type="match status" value="1"/>
</dbReference>
<dbReference type="GO" id="GO:1990281">
    <property type="term" value="C:efflux pump complex"/>
    <property type="evidence" value="ECO:0007669"/>
    <property type="project" value="TreeGrafter"/>
</dbReference>
<keyword evidence="7" id="KW-0998">Cell outer membrane</keyword>
<dbReference type="GO" id="GO:0009279">
    <property type="term" value="C:cell outer membrane"/>
    <property type="evidence" value="ECO:0007669"/>
    <property type="project" value="UniProtKB-SubCell"/>
</dbReference>
<dbReference type="Gene3D" id="1.20.1600.10">
    <property type="entry name" value="Outer membrane efflux proteins (OEP)"/>
    <property type="match status" value="1"/>
</dbReference>
<keyword evidence="4" id="KW-1134">Transmembrane beta strand</keyword>
<gene>
    <name evidence="9" type="ORF">SAMN05216190_1352</name>
</gene>
<evidence type="ECO:0000256" key="8">
    <source>
        <dbReference type="SAM" id="SignalP"/>
    </source>
</evidence>
<evidence type="ECO:0000256" key="7">
    <source>
        <dbReference type="ARBA" id="ARBA00023237"/>
    </source>
</evidence>
<keyword evidence="8" id="KW-0732">Signal</keyword>
<sequence length="463" mass="52111">MAISRYAALLLACLSGVTLAAQSNRMTGNETVDLWQLFQEAQDADPRIMAALAKKRSGAWNEREAFGQLLPQMVATSSFNRTASEIEPTRSYYNGERYSIGLSQVLYDPKIWHNYRRFAALATQQQAEYESALEQANVDLVERYFASLAAEDERDLVIAELHATQRNLDRVQSLFKRQLAMVTDVLEISARVDALKAARIYVDNEVTISREVLAEVVGRPISERLQRIRQEAHFTLPPQDREYWVQAALKSNPALQARKKAVDAAEASVRQARAGHLPTVSLNLTAQRSDIGYENSLAPRTDTYVASIGVQLPLYSGGSISAREASMHEQLMAAEHDHEIARRQVVRETRAAYYSAEASLSRIAASRTARASAEKSRLAAERAFELGVMNAVDVLNNIQEEYRVRRDLLKSQYEFIMSTLVLRRWSGTLIDEDIRKANDWLVANGEQWPAQLVMRSAHDNAHE</sequence>
<keyword evidence="5" id="KW-0812">Transmembrane</keyword>
<feature type="signal peptide" evidence="8">
    <location>
        <begin position="1"/>
        <end position="20"/>
    </location>
</feature>
<keyword evidence="10" id="KW-1185">Reference proteome</keyword>
<evidence type="ECO:0000313" key="9">
    <source>
        <dbReference type="EMBL" id="SFQ13648.1"/>
    </source>
</evidence>
<dbReference type="GO" id="GO:0015562">
    <property type="term" value="F:efflux transmembrane transporter activity"/>
    <property type="evidence" value="ECO:0007669"/>
    <property type="project" value="InterPro"/>
</dbReference>
<dbReference type="PANTHER" id="PTHR30026:SF20">
    <property type="entry name" value="OUTER MEMBRANE PROTEIN TOLC"/>
    <property type="match status" value="1"/>
</dbReference>
<accession>A0A1I5W1K4</accession>
<proteinExistence type="inferred from homology"/>
<protein>
    <submittedName>
        <fullName evidence="9">Outer membrane protein</fullName>
    </submittedName>
</protein>
<evidence type="ECO:0000256" key="2">
    <source>
        <dbReference type="ARBA" id="ARBA00007613"/>
    </source>
</evidence>
<dbReference type="RefSeq" id="WP_244527340.1">
    <property type="nucleotide sequence ID" value="NZ_FOWX01000035.1"/>
</dbReference>
<dbReference type="AlphaFoldDB" id="A0A1I5W1K4"/>
<dbReference type="STRING" id="289003.SAMN05216190_1352"/>
<evidence type="ECO:0000256" key="6">
    <source>
        <dbReference type="ARBA" id="ARBA00023136"/>
    </source>
</evidence>
<evidence type="ECO:0000256" key="3">
    <source>
        <dbReference type="ARBA" id="ARBA00022448"/>
    </source>
</evidence>
<name>A0A1I5W1K4_9PSED</name>
<organism evidence="9 10">
    <name type="scientific">Pseudomonas borbori</name>
    <dbReference type="NCBI Taxonomy" id="289003"/>
    <lineage>
        <taxon>Bacteria</taxon>
        <taxon>Pseudomonadati</taxon>
        <taxon>Pseudomonadota</taxon>
        <taxon>Gammaproteobacteria</taxon>
        <taxon>Pseudomonadales</taxon>
        <taxon>Pseudomonadaceae</taxon>
        <taxon>Pseudomonas</taxon>
    </lineage>
</organism>
<reference evidence="10" key="1">
    <citation type="submission" date="2016-10" db="EMBL/GenBank/DDBJ databases">
        <authorList>
            <person name="Varghese N."/>
            <person name="Submissions S."/>
        </authorList>
    </citation>
    <scope>NUCLEOTIDE SEQUENCE [LARGE SCALE GENOMIC DNA]</scope>
    <source>
        <strain evidence="10">DSM 17834</strain>
    </source>
</reference>
<dbReference type="Pfam" id="PF02321">
    <property type="entry name" value="OEP"/>
    <property type="match status" value="2"/>
</dbReference>
<dbReference type="GO" id="GO:0015288">
    <property type="term" value="F:porin activity"/>
    <property type="evidence" value="ECO:0007669"/>
    <property type="project" value="TreeGrafter"/>
</dbReference>
<keyword evidence="3" id="KW-0813">Transport</keyword>
<comment type="subcellular location">
    <subcellularLocation>
        <location evidence="1">Cell outer membrane</location>
    </subcellularLocation>
</comment>
<dbReference type="PANTHER" id="PTHR30026">
    <property type="entry name" value="OUTER MEMBRANE PROTEIN TOLC"/>
    <property type="match status" value="1"/>
</dbReference>
<keyword evidence="6" id="KW-0472">Membrane</keyword>
<dbReference type="InterPro" id="IPR051906">
    <property type="entry name" value="TolC-like"/>
</dbReference>
<evidence type="ECO:0000256" key="1">
    <source>
        <dbReference type="ARBA" id="ARBA00004442"/>
    </source>
</evidence>
<evidence type="ECO:0000256" key="5">
    <source>
        <dbReference type="ARBA" id="ARBA00022692"/>
    </source>
</evidence>
<dbReference type="Proteomes" id="UP000198784">
    <property type="component" value="Unassembled WGS sequence"/>
</dbReference>
<evidence type="ECO:0000256" key="4">
    <source>
        <dbReference type="ARBA" id="ARBA00022452"/>
    </source>
</evidence>
<dbReference type="InterPro" id="IPR010130">
    <property type="entry name" value="T1SS_OMP_TolC"/>
</dbReference>
<dbReference type="SUPFAM" id="SSF56954">
    <property type="entry name" value="Outer membrane efflux proteins (OEP)"/>
    <property type="match status" value="1"/>
</dbReference>
<feature type="chain" id="PRO_5011756927" evidence="8">
    <location>
        <begin position="21"/>
        <end position="463"/>
    </location>
</feature>
<dbReference type="InterPro" id="IPR003423">
    <property type="entry name" value="OMP_efflux"/>
</dbReference>
<dbReference type="EMBL" id="FOWX01000035">
    <property type="protein sequence ID" value="SFQ13648.1"/>
    <property type="molecule type" value="Genomic_DNA"/>
</dbReference>